<evidence type="ECO:0000313" key="12">
    <source>
        <dbReference type="Proteomes" id="UP000035642"/>
    </source>
</evidence>
<organism evidence="12 13">
    <name type="scientific">Angiostrongylus cantonensis</name>
    <name type="common">Rat lungworm</name>
    <dbReference type="NCBI Taxonomy" id="6313"/>
    <lineage>
        <taxon>Eukaryota</taxon>
        <taxon>Metazoa</taxon>
        <taxon>Ecdysozoa</taxon>
        <taxon>Nematoda</taxon>
        <taxon>Chromadorea</taxon>
        <taxon>Rhabditida</taxon>
        <taxon>Rhabditina</taxon>
        <taxon>Rhabditomorpha</taxon>
        <taxon>Strongyloidea</taxon>
        <taxon>Metastrongylidae</taxon>
        <taxon>Angiostrongylus</taxon>
    </lineage>
</organism>
<dbReference type="GO" id="GO:0005829">
    <property type="term" value="C:cytosol"/>
    <property type="evidence" value="ECO:0007669"/>
    <property type="project" value="TreeGrafter"/>
</dbReference>
<dbReference type="PANTHER" id="PTHR10972">
    <property type="entry name" value="OXYSTEROL-BINDING PROTEIN-RELATED"/>
    <property type="match status" value="1"/>
</dbReference>
<evidence type="ECO:0000256" key="2">
    <source>
        <dbReference type="ARBA" id="ARBA00008842"/>
    </source>
</evidence>
<keyword evidence="12" id="KW-1185">Reference proteome</keyword>
<dbReference type="InterPro" id="IPR000648">
    <property type="entry name" value="Oxysterol-bd"/>
</dbReference>
<dbReference type="GO" id="GO:0005886">
    <property type="term" value="C:plasma membrane"/>
    <property type="evidence" value="ECO:0007669"/>
    <property type="project" value="TreeGrafter"/>
</dbReference>
<dbReference type="Gene3D" id="2.40.160.120">
    <property type="match status" value="1"/>
</dbReference>
<dbReference type="FunFam" id="2.40.160.120:FF:000003">
    <property type="entry name" value="Oxysterol-binding protein"/>
    <property type="match status" value="1"/>
</dbReference>
<feature type="compositionally biased region" description="Polar residues" evidence="11">
    <location>
        <begin position="9"/>
        <end position="21"/>
    </location>
</feature>
<dbReference type="Proteomes" id="UP000035642">
    <property type="component" value="Unassembled WGS sequence"/>
</dbReference>
<evidence type="ECO:0000256" key="6">
    <source>
        <dbReference type="ARBA" id="ARBA00023121"/>
    </source>
</evidence>
<keyword evidence="6" id="KW-0446">Lipid-binding</keyword>
<comment type="similarity">
    <text evidence="2 8">Belongs to the OSBP family.</text>
</comment>
<evidence type="ECO:0000256" key="8">
    <source>
        <dbReference type="RuleBase" id="RU003844"/>
    </source>
</evidence>
<dbReference type="PANTHER" id="PTHR10972:SF205">
    <property type="entry name" value="OXYSTEROL-BINDING PROTEIN 1"/>
    <property type="match status" value="1"/>
</dbReference>
<keyword evidence="3 9" id="KW-0813">Transport</keyword>
<evidence type="ECO:0000313" key="13">
    <source>
        <dbReference type="WBParaSite" id="ACAC_0000957401-mRNA-1"/>
    </source>
</evidence>
<evidence type="ECO:0000256" key="4">
    <source>
        <dbReference type="ARBA" id="ARBA00022553"/>
    </source>
</evidence>
<proteinExistence type="inferred from homology"/>
<evidence type="ECO:0000256" key="9">
    <source>
        <dbReference type="RuleBase" id="RU003845"/>
    </source>
</evidence>
<reference evidence="13" key="2">
    <citation type="submission" date="2017-02" db="UniProtKB">
        <authorList>
            <consortium name="WormBaseParasite"/>
        </authorList>
    </citation>
    <scope>IDENTIFICATION</scope>
</reference>
<reference evidence="12" key="1">
    <citation type="submission" date="2012-09" db="EMBL/GenBank/DDBJ databases">
        <authorList>
            <person name="Martin A.A."/>
        </authorList>
    </citation>
    <scope>NUCLEOTIDE SEQUENCE</scope>
</reference>
<dbReference type="InterPro" id="IPR037239">
    <property type="entry name" value="OSBP_sf"/>
</dbReference>
<dbReference type="GO" id="GO:0032934">
    <property type="term" value="F:sterol binding"/>
    <property type="evidence" value="ECO:0007669"/>
    <property type="project" value="TreeGrafter"/>
</dbReference>
<name>A0A0K0DF58_ANGCA</name>
<keyword evidence="5 9" id="KW-0445">Lipid transport</keyword>
<keyword evidence="4" id="KW-0597">Phosphoprotein</keyword>
<comment type="subcellular location">
    <subcellularLocation>
        <location evidence="1">Membrane</location>
        <topology evidence="1">Peripheral membrane protein</topology>
    </subcellularLocation>
</comment>
<keyword evidence="10" id="KW-0175">Coiled coil</keyword>
<dbReference type="InterPro" id="IPR018494">
    <property type="entry name" value="Oxysterol-bd_CS"/>
</dbReference>
<evidence type="ECO:0000256" key="10">
    <source>
        <dbReference type="SAM" id="Coils"/>
    </source>
</evidence>
<sequence length="455" mass="52318">MHFRRHGSSRNSDSESLSTLNDAPPPTACTTIALAPASFVPMRSSATGYHPPAGRERRTTVPDRPDLPINLWSIMKNCIGKELSKIPMPVNFSEPLSVLQRITEDLEYASLYFILSKKSQEPFEQMAYVAAYAVSNYSTTGNRTNKPFNPLLGETYECDRTSDLGWRSITEQVSHHPPAAAHHAEGSGWVMYQDFTMTSRFRGKYLSVIPVGYTHIYFPGTKNHYSYRKVTTTVHNIIVGKLWIDNHGEMEIINHGTGDKCVVKFFPYSYFSREVPRKIYGVVRNPSGEPKLVVQGTWDAFVDMFRVVKNIRSGDKSKIETELEPKRIWTVNPPVPGAERMHNFTRLAIQLNEPEPGIAPTDSRLRPDQRLMEEGRWDEANRKKLELEEKQRAMRRKREAEMEKAMQKGLSYEEYQPKWFQKTQDELTGTLIHKYLGEYWEKKALGDWSNCPEIF</sequence>
<dbReference type="AlphaFoldDB" id="A0A0K0DF58"/>
<evidence type="ECO:0000256" key="7">
    <source>
        <dbReference type="ARBA" id="ARBA00023136"/>
    </source>
</evidence>
<evidence type="ECO:0000256" key="11">
    <source>
        <dbReference type="SAM" id="MobiDB-lite"/>
    </source>
</evidence>
<dbReference type="Pfam" id="PF01237">
    <property type="entry name" value="Oxysterol_BP"/>
    <property type="match status" value="1"/>
</dbReference>
<dbReference type="STRING" id="6313.A0A0K0DF58"/>
<dbReference type="PROSITE" id="PS01013">
    <property type="entry name" value="OSBP"/>
    <property type="match status" value="1"/>
</dbReference>
<dbReference type="GO" id="GO:0006869">
    <property type="term" value="P:lipid transport"/>
    <property type="evidence" value="ECO:0007669"/>
    <property type="project" value="UniProtKB-KW"/>
</dbReference>
<evidence type="ECO:0000256" key="3">
    <source>
        <dbReference type="ARBA" id="ARBA00022448"/>
    </source>
</evidence>
<evidence type="ECO:0000256" key="5">
    <source>
        <dbReference type="ARBA" id="ARBA00023055"/>
    </source>
</evidence>
<protein>
    <recommendedName>
        <fullName evidence="9">Oxysterol-binding protein</fullName>
    </recommendedName>
</protein>
<evidence type="ECO:0000256" key="1">
    <source>
        <dbReference type="ARBA" id="ARBA00004170"/>
    </source>
</evidence>
<dbReference type="Gene3D" id="3.30.70.3490">
    <property type="match status" value="1"/>
</dbReference>
<keyword evidence="7" id="KW-0472">Membrane</keyword>
<dbReference type="SUPFAM" id="SSF144000">
    <property type="entry name" value="Oxysterol-binding protein-like"/>
    <property type="match status" value="1"/>
</dbReference>
<feature type="coiled-coil region" evidence="10">
    <location>
        <begin position="377"/>
        <end position="404"/>
    </location>
</feature>
<feature type="region of interest" description="Disordered" evidence="11">
    <location>
        <begin position="1"/>
        <end position="23"/>
    </location>
</feature>
<dbReference type="WBParaSite" id="ACAC_0000957401-mRNA-1">
    <property type="protein sequence ID" value="ACAC_0000957401-mRNA-1"/>
    <property type="gene ID" value="ACAC_0000957401"/>
</dbReference>
<dbReference type="GO" id="GO:0097038">
    <property type="term" value="C:perinuclear endoplasmic reticulum"/>
    <property type="evidence" value="ECO:0007669"/>
    <property type="project" value="TreeGrafter"/>
</dbReference>
<accession>A0A0K0DF58</accession>